<dbReference type="InterPro" id="IPR040624">
    <property type="entry name" value="HalOD1"/>
</dbReference>
<dbReference type="Proteomes" id="UP000324104">
    <property type="component" value="Unassembled WGS sequence"/>
</dbReference>
<evidence type="ECO:0000259" key="1">
    <source>
        <dbReference type="Pfam" id="PF18545"/>
    </source>
</evidence>
<sequence>MEGNDCEPFVHQGEPDRPLSEAVTVAVAEKTGLDDPLAVASEFGPLYDAVDPAALDALFEPTSTGNRSAGTITFTYAGHDIEVDTSGRVRLSRLE</sequence>
<evidence type="ECO:0000313" key="3">
    <source>
        <dbReference type="Proteomes" id="UP000324104"/>
    </source>
</evidence>
<keyword evidence="3" id="KW-1185">Reference proteome</keyword>
<reference evidence="2 3" key="1">
    <citation type="submission" date="2019-08" db="EMBL/GenBank/DDBJ databases">
        <title>Archaea genome.</title>
        <authorList>
            <person name="Kajale S."/>
            <person name="Shouche Y."/>
            <person name="Deshpande N."/>
            <person name="Sharma A."/>
        </authorList>
    </citation>
    <scope>NUCLEOTIDE SEQUENCE [LARGE SCALE GENOMIC DNA]</scope>
    <source>
        <strain evidence="2 3">ESP3B_9</strain>
    </source>
</reference>
<evidence type="ECO:0000313" key="2">
    <source>
        <dbReference type="EMBL" id="TYT63136.1"/>
    </source>
</evidence>
<organism evidence="2 3">
    <name type="scientific">Natrialba swarupiae</name>
    <dbReference type="NCBI Taxonomy" id="2448032"/>
    <lineage>
        <taxon>Archaea</taxon>
        <taxon>Methanobacteriati</taxon>
        <taxon>Methanobacteriota</taxon>
        <taxon>Stenosarchaea group</taxon>
        <taxon>Halobacteria</taxon>
        <taxon>Halobacteriales</taxon>
        <taxon>Natrialbaceae</taxon>
        <taxon>Natrialba</taxon>
    </lineage>
</organism>
<name>A0A5D5AN91_9EURY</name>
<dbReference type="Pfam" id="PF18545">
    <property type="entry name" value="HalOD1"/>
    <property type="match status" value="1"/>
</dbReference>
<dbReference type="AlphaFoldDB" id="A0A5D5AN91"/>
<gene>
    <name evidence="2" type="ORF">FYC77_05490</name>
</gene>
<dbReference type="EMBL" id="VTAW01000004">
    <property type="protein sequence ID" value="TYT63136.1"/>
    <property type="molecule type" value="Genomic_DNA"/>
</dbReference>
<proteinExistence type="predicted"/>
<accession>A0A5D5AN91</accession>
<comment type="caution">
    <text evidence="2">The sequence shown here is derived from an EMBL/GenBank/DDBJ whole genome shotgun (WGS) entry which is preliminary data.</text>
</comment>
<feature type="domain" description="Halobacterial output" evidence="1">
    <location>
        <begin position="16"/>
        <end position="92"/>
    </location>
</feature>
<protein>
    <recommendedName>
        <fullName evidence="1">Halobacterial output domain-containing protein</fullName>
    </recommendedName>
</protein>